<proteinExistence type="predicted"/>
<dbReference type="InterPro" id="IPR012340">
    <property type="entry name" value="NA-bd_OB-fold"/>
</dbReference>
<keyword evidence="5" id="KW-1185">Reference proteome</keyword>
<feature type="domain" description="NfeD1b N-terminal" evidence="3">
    <location>
        <begin position="32"/>
        <end position="222"/>
    </location>
</feature>
<feature type="transmembrane region" description="Helical" evidence="1">
    <location>
        <begin position="271"/>
        <end position="293"/>
    </location>
</feature>
<feature type="transmembrane region" description="Helical" evidence="1">
    <location>
        <begin position="321"/>
        <end position="340"/>
    </location>
</feature>
<dbReference type="EMBL" id="CP139781">
    <property type="protein sequence ID" value="WRQ89851.1"/>
    <property type="molecule type" value="Genomic_DNA"/>
</dbReference>
<protein>
    <recommendedName>
        <fullName evidence="6">NfeD-like C-terminal domain-containing protein</fullName>
    </recommendedName>
</protein>
<evidence type="ECO:0008006" key="6">
    <source>
        <dbReference type="Google" id="ProtNLM"/>
    </source>
</evidence>
<keyword evidence="1" id="KW-0472">Membrane</keyword>
<reference evidence="4 5" key="1">
    <citation type="submission" date="2023-12" db="EMBL/GenBank/DDBJ databases">
        <title>Description of an unclassified Opitutus bacterium of Verrucomicrobiota.</title>
        <authorList>
            <person name="Zhang D.-F."/>
        </authorList>
    </citation>
    <scope>NUCLEOTIDE SEQUENCE [LARGE SCALE GENOMIC DNA]</scope>
    <source>
        <strain evidence="4 5">WL0086</strain>
    </source>
</reference>
<organism evidence="4 5">
    <name type="scientific">Actomonas aquatica</name>
    <dbReference type="NCBI Taxonomy" id="2866162"/>
    <lineage>
        <taxon>Bacteria</taxon>
        <taxon>Pseudomonadati</taxon>
        <taxon>Verrucomicrobiota</taxon>
        <taxon>Opitutia</taxon>
        <taxon>Opitutales</taxon>
        <taxon>Opitutaceae</taxon>
        <taxon>Actomonas</taxon>
    </lineage>
</organism>
<dbReference type="Gene3D" id="2.40.50.140">
    <property type="entry name" value="Nucleic acid-binding proteins"/>
    <property type="match status" value="1"/>
</dbReference>
<feature type="domain" description="NfeD integral membrane" evidence="2">
    <location>
        <begin position="250"/>
        <end position="377"/>
    </location>
</feature>
<dbReference type="PANTHER" id="PTHR33507">
    <property type="entry name" value="INNER MEMBRANE PROTEIN YBBJ"/>
    <property type="match status" value="1"/>
</dbReference>
<dbReference type="RefSeq" id="WP_221032309.1">
    <property type="nucleotide sequence ID" value="NZ_CP139781.1"/>
</dbReference>
<dbReference type="Gene3D" id="3.90.226.10">
    <property type="entry name" value="2-enoyl-CoA Hydratase, Chain A, domain 1"/>
    <property type="match status" value="1"/>
</dbReference>
<feature type="transmembrane region" description="Helical" evidence="1">
    <location>
        <begin position="360"/>
        <end position="380"/>
    </location>
</feature>
<sequence>MTTLGRAQEAVPSAEDMVEQVATATVEGLPAKVVVIPVQDQIAKPILYVIRRGLKQAIEMEADLVVLDMKTPGGSLGVTFEIMEALDRFKGETATYVNNEAISAGAFISAMTDDIYFATDGVIGAAAPVSGGGADIDETMKQKIVSYLKARIRAISEGHPYRGEVISAMIDANYELKIGDEVLKEKGELLSLTASEAAETYGDPAQPLLSAGTAESIDALLSERFGERAYTTLSLETTWSEELAAWLNAISPLLMGLGLLGVFIEFKTPGFGVFGIAGGAMLAVVFFGHYVAGLSGHEPALFFAIGAMLVLVELLFLPGTIFIALAGVVSMLGSLLWSMADIWPDEPISFSGDTFTGPLIDLSLALTVTIVGAILVVRFMPRGWVWDKLVIAASITGTSGAPVVAGAPAAGSLVGQTGVAATDLFPSGQVEVGGKRYEAKLVVGSAEAGATVVVRRETGFGLEVEALAEDDV</sequence>
<dbReference type="Proteomes" id="UP000738431">
    <property type="component" value="Chromosome"/>
</dbReference>
<feature type="transmembrane region" description="Helical" evidence="1">
    <location>
        <begin position="243"/>
        <end position="264"/>
    </location>
</feature>
<dbReference type="Pfam" id="PF25145">
    <property type="entry name" value="NfeD1b_N"/>
    <property type="match status" value="1"/>
</dbReference>
<evidence type="ECO:0000259" key="2">
    <source>
        <dbReference type="Pfam" id="PF24961"/>
    </source>
</evidence>
<evidence type="ECO:0000256" key="1">
    <source>
        <dbReference type="SAM" id="Phobius"/>
    </source>
</evidence>
<evidence type="ECO:0000259" key="3">
    <source>
        <dbReference type="Pfam" id="PF25145"/>
    </source>
</evidence>
<dbReference type="PANTHER" id="PTHR33507:SF3">
    <property type="entry name" value="INNER MEMBRANE PROTEIN YBBJ"/>
    <property type="match status" value="1"/>
</dbReference>
<evidence type="ECO:0000313" key="4">
    <source>
        <dbReference type="EMBL" id="WRQ89851.1"/>
    </source>
</evidence>
<accession>A0ABZ1CEH9</accession>
<dbReference type="Pfam" id="PF24961">
    <property type="entry name" value="NfeD_membrane"/>
    <property type="match status" value="1"/>
</dbReference>
<keyword evidence="1" id="KW-1133">Transmembrane helix</keyword>
<dbReference type="CDD" id="cd07021">
    <property type="entry name" value="Clp_protease_NfeD_like"/>
    <property type="match status" value="1"/>
</dbReference>
<dbReference type="InterPro" id="IPR029045">
    <property type="entry name" value="ClpP/crotonase-like_dom_sf"/>
</dbReference>
<dbReference type="InterPro" id="IPR052165">
    <property type="entry name" value="Membrane_assoc_protease"/>
</dbReference>
<dbReference type="InterPro" id="IPR056738">
    <property type="entry name" value="NfeD1b_N"/>
</dbReference>
<dbReference type="SUPFAM" id="SSF52096">
    <property type="entry name" value="ClpP/crotonase"/>
    <property type="match status" value="1"/>
</dbReference>
<keyword evidence="1" id="KW-0812">Transmembrane</keyword>
<gene>
    <name evidence="4" type="ORF">K1X11_010580</name>
</gene>
<name>A0ABZ1CEH9_9BACT</name>
<evidence type="ECO:0000313" key="5">
    <source>
        <dbReference type="Proteomes" id="UP000738431"/>
    </source>
</evidence>
<dbReference type="InterPro" id="IPR056739">
    <property type="entry name" value="NfeD_membrane"/>
</dbReference>
<feature type="transmembrane region" description="Helical" evidence="1">
    <location>
        <begin position="299"/>
        <end position="316"/>
    </location>
</feature>